<dbReference type="GO" id="GO:0009073">
    <property type="term" value="P:aromatic amino acid family biosynthetic process"/>
    <property type="evidence" value="ECO:0007669"/>
    <property type="project" value="UniProtKB-KW"/>
</dbReference>
<feature type="compositionally biased region" description="Polar residues" evidence="6">
    <location>
        <begin position="241"/>
        <end position="251"/>
    </location>
</feature>
<dbReference type="Proteomes" id="UP000502298">
    <property type="component" value="Chromosome"/>
</dbReference>
<evidence type="ECO:0000256" key="6">
    <source>
        <dbReference type="SAM" id="MobiDB-lite"/>
    </source>
</evidence>
<dbReference type="KEGG" id="arca:HC352_00695"/>
<dbReference type="EC" id="4.2.1.10" evidence="5"/>
<keyword evidence="8" id="KW-1185">Reference proteome</keyword>
<comment type="similarity">
    <text evidence="5">Belongs to the type-I 3-dehydroquinase family.</text>
</comment>
<keyword evidence="5" id="KW-0028">Amino-acid biosynthesis</keyword>
<dbReference type="HAMAP" id="MF_00214">
    <property type="entry name" value="AroD"/>
    <property type="match status" value="1"/>
</dbReference>
<dbReference type="InterPro" id="IPR013785">
    <property type="entry name" value="Aldolase_TIM"/>
</dbReference>
<dbReference type="SUPFAM" id="SSF51569">
    <property type="entry name" value="Aldolase"/>
    <property type="match status" value="1"/>
</dbReference>
<dbReference type="CDD" id="cd00502">
    <property type="entry name" value="DHQase_I"/>
    <property type="match status" value="1"/>
</dbReference>
<dbReference type="EMBL" id="CP050804">
    <property type="protein sequence ID" value="QJC21182.1"/>
    <property type="molecule type" value="Genomic_DNA"/>
</dbReference>
<organism evidence="7 8">
    <name type="scientific">Arcanobacterium buesumense</name>
    <dbReference type="NCBI Taxonomy" id="2722751"/>
    <lineage>
        <taxon>Bacteria</taxon>
        <taxon>Bacillati</taxon>
        <taxon>Actinomycetota</taxon>
        <taxon>Actinomycetes</taxon>
        <taxon>Actinomycetales</taxon>
        <taxon>Actinomycetaceae</taxon>
        <taxon>Arcanobacterium</taxon>
    </lineage>
</organism>
<name>A0A6H2EKL2_9ACTO</name>
<comment type="subunit">
    <text evidence="5">Homodimer.</text>
</comment>
<evidence type="ECO:0000256" key="4">
    <source>
        <dbReference type="ARBA" id="ARBA00023270"/>
    </source>
</evidence>
<reference evidence="7 8" key="1">
    <citation type="submission" date="2020-03" db="EMBL/GenBank/DDBJ databases">
        <title>Complete genome of Arcanobacterium buesumensis sp. nov. strain 2701.</title>
        <authorList>
            <person name="Borowiak M."/>
            <person name="Alssahen M."/>
            <person name="Laemmler C."/>
            <person name="Malorny B."/>
            <person name="Hassan A."/>
            <person name="Prenger-Berninghoff E."/>
            <person name="Ploetz M."/>
            <person name="Abdulmawjood A."/>
        </authorList>
    </citation>
    <scope>NUCLEOTIDE SEQUENCE [LARGE SCALE GENOMIC DNA]</scope>
    <source>
        <strain evidence="7 8">2701</strain>
    </source>
</reference>
<keyword evidence="2 5" id="KW-0057">Aromatic amino acid biosynthesis</keyword>
<dbReference type="InterPro" id="IPR050146">
    <property type="entry name" value="Type-I_3-dehydroquinase"/>
</dbReference>
<dbReference type="GO" id="GO:0008652">
    <property type="term" value="P:amino acid biosynthetic process"/>
    <property type="evidence" value="ECO:0007669"/>
    <property type="project" value="UniProtKB-KW"/>
</dbReference>
<feature type="binding site" evidence="5">
    <location>
        <begin position="38"/>
        <end position="40"/>
    </location>
    <ligand>
        <name>3-dehydroquinate</name>
        <dbReference type="ChEBI" id="CHEBI:32364"/>
    </ligand>
</feature>
<dbReference type="Gene3D" id="3.20.20.70">
    <property type="entry name" value="Aldolase class I"/>
    <property type="match status" value="1"/>
</dbReference>
<feature type="binding site" evidence="5">
    <location>
        <position position="212"/>
    </location>
    <ligand>
        <name>3-dehydroquinate</name>
        <dbReference type="ChEBI" id="CHEBI:32364"/>
    </ligand>
</feature>
<proteinExistence type="inferred from homology"/>
<feature type="binding site" evidence="5">
    <location>
        <position position="77"/>
    </location>
    <ligand>
        <name>3-dehydroquinate</name>
        <dbReference type="ChEBI" id="CHEBI:32364"/>
    </ligand>
</feature>
<dbReference type="InterPro" id="IPR001381">
    <property type="entry name" value="DHquinase_I"/>
</dbReference>
<dbReference type="NCBIfam" id="TIGR01093">
    <property type="entry name" value="aroD"/>
    <property type="match status" value="1"/>
</dbReference>
<dbReference type="GO" id="GO:0009423">
    <property type="term" value="P:chorismate biosynthetic process"/>
    <property type="evidence" value="ECO:0007669"/>
    <property type="project" value="UniProtKB-UniRule"/>
</dbReference>
<feature type="binding site" evidence="5">
    <location>
        <position position="235"/>
    </location>
    <ligand>
        <name>3-dehydroquinate</name>
        <dbReference type="ChEBI" id="CHEBI:32364"/>
    </ligand>
</feature>
<dbReference type="PANTHER" id="PTHR43699">
    <property type="entry name" value="3-DEHYDROQUINATE DEHYDRATASE"/>
    <property type="match status" value="1"/>
</dbReference>
<dbReference type="PANTHER" id="PTHR43699:SF1">
    <property type="entry name" value="3-DEHYDROQUINATE DEHYDRATASE"/>
    <property type="match status" value="1"/>
</dbReference>
<evidence type="ECO:0000256" key="3">
    <source>
        <dbReference type="ARBA" id="ARBA00023239"/>
    </source>
</evidence>
<feature type="active site" description="Schiff-base intermediate with substrate" evidence="5">
    <location>
        <position position="170"/>
    </location>
</feature>
<dbReference type="AlphaFoldDB" id="A0A6H2EKL2"/>
<feature type="binding site" evidence="5">
    <location>
        <position position="231"/>
    </location>
    <ligand>
        <name>3-dehydroquinate</name>
        <dbReference type="ChEBI" id="CHEBI:32364"/>
    </ligand>
</feature>
<feature type="region of interest" description="Disordered" evidence="6">
    <location>
        <begin position="232"/>
        <end position="251"/>
    </location>
</feature>
<evidence type="ECO:0000313" key="8">
    <source>
        <dbReference type="Proteomes" id="UP000502298"/>
    </source>
</evidence>
<keyword evidence="3 5" id="KW-0456">Lyase</keyword>
<feature type="active site" description="Proton donor/acceptor" evidence="5">
    <location>
        <position position="143"/>
    </location>
</feature>
<dbReference type="GO" id="GO:0046279">
    <property type="term" value="P:3,4-dihydroxybenzoate biosynthetic process"/>
    <property type="evidence" value="ECO:0007669"/>
    <property type="project" value="TreeGrafter"/>
</dbReference>
<comment type="catalytic activity">
    <reaction evidence="1 5">
        <text>3-dehydroquinate = 3-dehydroshikimate + H2O</text>
        <dbReference type="Rhea" id="RHEA:21096"/>
        <dbReference type="ChEBI" id="CHEBI:15377"/>
        <dbReference type="ChEBI" id="CHEBI:16630"/>
        <dbReference type="ChEBI" id="CHEBI:32364"/>
        <dbReference type="EC" id="4.2.1.10"/>
    </reaction>
</comment>
<keyword evidence="4 5" id="KW-0704">Schiff base</keyword>
<comment type="function">
    <text evidence="5">Involved in the third step of the chorismate pathway, which leads to the biosynthesis of aromatic amino acids. Catalyzes the cis-dehydration of 3-dehydroquinate (DHQ) and introduces the first double bond of the aromatic ring to yield 3-dehydroshikimate.</text>
</comment>
<dbReference type="GO" id="GO:0003855">
    <property type="term" value="F:3-dehydroquinate dehydratase activity"/>
    <property type="evidence" value="ECO:0007669"/>
    <property type="project" value="UniProtKB-UniRule"/>
</dbReference>
<evidence type="ECO:0000256" key="1">
    <source>
        <dbReference type="ARBA" id="ARBA00001864"/>
    </source>
</evidence>
<gene>
    <name evidence="5 7" type="primary">aroD</name>
    <name evidence="7" type="ORF">HC352_00695</name>
</gene>
<evidence type="ECO:0000256" key="2">
    <source>
        <dbReference type="ARBA" id="ARBA00023141"/>
    </source>
</evidence>
<evidence type="ECO:0000256" key="5">
    <source>
        <dbReference type="HAMAP-Rule" id="MF_00214"/>
    </source>
</evidence>
<evidence type="ECO:0000313" key="7">
    <source>
        <dbReference type="EMBL" id="QJC21182.1"/>
    </source>
</evidence>
<comment type="caution">
    <text evidence="5">Lacks conserved residue(s) required for the propagation of feature annotation.</text>
</comment>
<comment type="pathway">
    <text evidence="5">Metabolic intermediate biosynthesis; chorismate biosynthesis; chorismate from D-erythrose 4-phosphate and phosphoenolpyruvate: step 3/7.</text>
</comment>
<sequence>MIFSPHARTIIVPLLGTTPAMLVQEAHDAQEAGANVVEWRVDMLFGDHPNFSFSHLGSEIIPQLLQATSLPILLTIRTAKQGGEIKVSDGRYRLLLAEMLDTLLQLGVPGERIAVDIEYWHRAAPDIARRAQDLGFTVVVSDHNWIATPDTEILHIMFDDILAIEGVVAKLAVTAQTPDDVERLLQATRNVTQETGRMVIAVSMGELGRRARIEGWKYGSVATFAAVSRPSAPGQPHISELLNNSGQDTDN</sequence>
<dbReference type="UniPathway" id="UPA00053">
    <property type="reaction ID" value="UER00086"/>
</dbReference>
<dbReference type="FunFam" id="3.20.20.70:FF:000047">
    <property type="entry name" value="3-dehydroquinate dehydratase"/>
    <property type="match status" value="1"/>
</dbReference>
<protein>
    <recommendedName>
        <fullName evidence="5">3-dehydroquinate dehydratase</fullName>
        <shortName evidence="5">3-dehydroquinase</shortName>
        <ecNumber evidence="5">4.2.1.10</ecNumber>
    </recommendedName>
    <alternativeName>
        <fullName evidence="5">Type I DHQase</fullName>
    </alternativeName>
    <alternativeName>
        <fullName evidence="5">Type I dehydroquinase</fullName>
        <shortName evidence="5">DHQ1</shortName>
    </alternativeName>
</protein>
<accession>A0A6H2EKL2</accession>
<dbReference type="Pfam" id="PF01487">
    <property type="entry name" value="DHquinase_I"/>
    <property type="match status" value="1"/>
</dbReference>